<protein>
    <submittedName>
        <fullName evidence="1">Uncharacterized protein</fullName>
    </submittedName>
</protein>
<accession>A0A9E6ZH41</accession>
<evidence type="ECO:0000313" key="2">
    <source>
        <dbReference type="Proteomes" id="UP000829401"/>
    </source>
</evidence>
<gene>
    <name evidence="1" type="ORF">K1I37_08545</name>
</gene>
<dbReference type="RefSeq" id="WP_161624385.1">
    <property type="nucleotide sequence ID" value="NZ_AURB01000179.1"/>
</dbReference>
<dbReference type="AlphaFoldDB" id="A0A9E6ZH41"/>
<proteinExistence type="predicted"/>
<name>A0A9E6ZH41_ALIAG</name>
<organism evidence="1 2">
    <name type="scientific">Alicyclobacillus acidoterrestris (strain ATCC 49025 / DSM 3922 / CIP 106132 / NCIMB 13137 / GD3B)</name>
    <dbReference type="NCBI Taxonomy" id="1356854"/>
    <lineage>
        <taxon>Bacteria</taxon>
        <taxon>Bacillati</taxon>
        <taxon>Bacillota</taxon>
        <taxon>Bacilli</taxon>
        <taxon>Bacillales</taxon>
        <taxon>Alicyclobacillaceae</taxon>
        <taxon>Alicyclobacillus</taxon>
    </lineage>
</organism>
<dbReference type="EMBL" id="CP080467">
    <property type="protein sequence ID" value="UNO50490.1"/>
    <property type="molecule type" value="Genomic_DNA"/>
</dbReference>
<dbReference type="KEGG" id="aaco:K1I37_08545"/>
<sequence length="49" mass="5022">MAARALQAIHMRNNGTNTGAGASVMNAAVTIDKLAQVPSICPISKARAE</sequence>
<dbReference type="Proteomes" id="UP000829401">
    <property type="component" value="Chromosome"/>
</dbReference>
<evidence type="ECO:0000313" key="1">
    <source>
        <dbReference type="EMBL" id="UNO50490.1"/>
    </source>
</evidence>
<keyword evidence="2" id="KW-1185">Reference proteome</keyword>
<reference evidence="2" key="1">
    <citation type="journal article" date="2022" name="G3 (Bethesda)">
        <title>Unveiling the complete genome sequence of Alicyclobacillus acidoterrestris DSM 3922T, a taint-producing strain.</title>
        <authorList>
            <person name="Leonardo I.C."/>
            <person name="Barreto Crespo M.T."/>
            <person name="Gaspar F.B."/>
        </authorList>
    </citation>
    <scope>NUCLEOTIDE SEQUENCE [LARGE SCALE GENOMIC DNA]</scope>
    <source>
        <strain evidence="2">DSM 3922</strain>
    </source>
</reference>